<dbReference type="CDD" id="cd22961">
    <property type="entry name" value="DD_TEX55-like"/>
    <property type="match status" value="1"/>
</dbReference>
<dbReference type="InterPro" id="IPR039879">
    <property type="entry name" value="EFC10"/>
</dbReference>
<dbReference type="PANTHER" id="PTHR21847">
    <property type="entry name" value="EF-HAND CALCIUM-BINDING DOMAIN-CONTAINING PROTEIN 10"/>
    <property type="match status" value="1"/>
</dbReference>
<dbReference type="Proteomes" id="UP000054408">
    <property type="component" value="Unassembled WGS sequence"/>
</dbReference>
<sequence length="201" mass="21149">MTSKAELVAALDESAQALFGAPAADVAGHAGLPHAASALGGASTDGSNTGAPEAMVSHRMDACKEYVARHKLHEIIQELSAQLLFHQPDDVRAFLIDRLQALAAVRDAAVSKLPAAAARVALFSEQDLDTVFDIYDVHNSGFISLDQYATAMADIGAVKFDPEPAAANNGRIDKKTFVYIANCALKDTIRHYAAASADAAE</sequence>
<dbReference type="Pfam" id="PF24548">
    <property type="entry name" value="EF_EFCAB10_C"/>
    <property type="match status" value="1"/>
</dbReference>
<evidence type="ECO:0000313" key="3">
    <source>
        <dbReference type="Proteomes" id="UP000054408"/>
    </source>
</evidence>
<dbReference type="OrthoDB" id="10260455at2759"/>
<dbReference type="eggNOG" id="ENOG502S28U">
    <property type="taxonomic scope" value="Eukaryota"/>
</dbReference>
<dbReference type="InterPro" id="IPR002048">
    <property type="entry name" value="EF_hand_dom"/>
</dbReference>
<feature type="domain" description="EF-hand" evidence="1">
    <location>
        <begin position="123"/>
        <end position="158"/>
    </location>
</feature>
<dbReference type="SUPFAM" id="SSF47391">
    <property type="entry name" value="Dimerization-anchoring domain of cAMP-dependent PK regulatory subunit"/>
    <property type="match status" value="1"/>
</dbReference>
<dbReference type="SUPFAM" id="SSF47473">
    <property type="entry name" value="EF-hand"/>
    <property type="match status" value="1"/>
</dbReference>
<reference evidence="2 3" key="1">
    <citation type="submission" date="2010-05" db="EMBL/GenBank/DDBJ databases">
        <title>The Genome Sequence of Thecamonas trahens ATCC 50062.</title>
        <authorList>
            <consortium name="The Broad Institute Genome Sequencing Platform"/>
            <person name="Russ C."/>
            <person name="Cuomo C."/>
            <person name="Shea T."/>
            <person name="Young S.K."/>
            <person name="Zeng Q."/>
            <person name="Koehrsen M."/>
            <person name="Haas B."/>
            <person name="Borodovsky M."/>
            <person name="Guigo R."/>
            <person name="Alvarado L."/>
            <person name="Berlin A."/>
            <person name="Bochicchio J."/>
            <person name="Borenstein D."/>
            <person name="Chapman S."/>
            <person name="Chen Z."/>
            <person name="Freedman E."/>
            <person name="Gellesch M."/>
            <person name="Goldberg J."/>
            <person name="Griggs A."/>
            <person name="Gujja S."/>
            <person name="Heilman E."/>
            <person name="Heiman D."/>
            <person name="Hepburn T."/>
            <person name="Howarth C."/>
            <person name="Jen D."/>
            <person name="Larson L."/>
            <person name="Mehta T."/>
            <person name="Park D."/>
            <person name="Pearson M."/>
            <person name="Roberts A."/>
            <person name="Saif S."/>
            <person name="Shenoy N."/>
            <person name="Sisk P."/>
            <person name="Stolte C."/>
            <person name="Sykes S."/>
            <person name="Thomson T."/>
            <person name="Walk T."/>
            <person name="White J."/>
            <person name="Yandava C."/>
            <person name="Burger G."/>
            <person name="Gray M.W."/>
            <person name="Holland P.W.H."/>
            <person name="King N."/>
            <person name="Lang F.B.F."/>
            <person name="Roger A.J."/>
            <person name="Ruiz-Trillo I."/>
            <person name="Lander E."/>
            <person name="Nusbaum C."/>
        </authorList>
    </citation>
    <scope>NUCLEOTIDE SEQUENCE [LARGE SCALE GENOMIC DNA]</scope>
    <source>
        <strain evidence="2 3">ATCC 50062</strain>
    </source>
</reference>
<keyword evidence="3" id="KW-1185">Reference proteome</keyword>
<dbReference type="RefSeq" id="XP_013761307.1">
    <property type="nucleotide sequence ID" value="XM_013905853.1"/>
</dbReference>
<dbReference type="GeneID" id="25561525"/>
<organism evidence="2 3">
    <name type="scientific">Thecamonas trahens ATCC 50062</name>
    <dbReference type="NCBI Taxonomy" id="461836"/>
    <lineage>
        <taxon>Eukaryota</taxon>
        <taxon>Apusozoa</taxon>
        <taxon>Apusomonadida</taxon>
        <taxon>Apusomonadidae</taxon>
        <taxon>Thecamonas</taxon>
    </lineage>
</organism>
<proteinExistence type="predicted"/>
<accession>A0A0L0DVG7</accession>
<dbReference type="InterPro" id="IPR056587">
    <property type="entry name" value="EF_EFCAB10_C"/>
</dbReference>
<name>A0A0L0DVG7_THETB</name>
<dbReference type="GO" id="GO:0005509">
    <property type="term" value="F:calcium ion binding"/>
    <property type="evidence" value="ECO:0007669"/>
    <property type="project" value="InterPro"/>
</dbReference>
<dbReference type="PANTHER" id="PTHR21847:SF1">
    <property type="entry name" value="EF-HAND CALCIUM-BINDING DOMAIN-CONTAINING PROTEIN 10"/>
    <property type="match status" value="1"/>
</dbReference>
<dbReference type="InterPro" id="IPR011992">
    <property type="entry name" value="EF-hand-dom_pair"/>
</dbReference>
<evidence type="ECO:0000259" key="1">
    <source>
        <dbReference type="PROSITE" id="PS50222"/>
    </source>
</evidence>
<protein>
    <recommendedName>
        <fullName evidence="1">EF-hand domain-containing protein</fullName>
    </recommendedName>
</protein>
<dbReference type="EMBL" id="GL349439">
    <property type="protein sequence ID" value="KNC55533.1"/>
    <property type="molecule type" value="Genomic_DNA"/>
</dbReference>
<evidence type="ECO:0000313" key="2">
    <source>
        <dbReference type="EMBL" id="KNC55533.1"/>
    </source>
</evidence>
<dbReference type="PROSITE" id="PS50222">
    <property type="entry name" value="EF_HAND_2"/>
    <property type="match status" value="1"/>
</dbReference>
<dbReference type="Gene3D" id="1.10.238.10">
    <property type="entry name" value="EF-hand"/>
    <property type="match status" value="1"/>
</dbReference>
<gene>
    <name evidence="2" type="ORF">AMSG_01796</name>
</gene>
<dbReference type="AlphaFoldDB" id="A0A0L0DVG7"/>